<dbReference type="Pfam" id="PF16263">
    <property type="entry name" value="DUF4917"/>
    <property type="match status" value="1"/>
</dbReference>
<accession>A0ABR9MWA1</accession>
<name>A0ABR9MWA1_9MICO</name>
<dbReference type="InterPro" id="IPR032581">
    <property type="entry name" value="DUF4917"/>
</dbReference>
<gene>
    <name evidence="1" type="ORF">IHE71_04880</name>
</gene>
<sequence>MNLWDGFWYKNLYEQADLTDSASRVFDDLRTTNFEEVLAAIHHARIVDDAVGLPTTLIDNAYAAVRDALLKTVSRAHVDWAGVPDSTHTLIAEEIAKHRSVFTTNYDLCLYWAHMQSAALRSASNQAELRIKDFFWTKPDYTFDEDTANRWYRDWTAIYYLHGALHLWHDDQGRDGKWKNDPPGGSLLDVLQQYSPESRRQPLFVSEGTPRQKLNTIGASEYLRYCYDHLYEDSYDTIVFGHSLAEQDNHIVDALNAGPSRTIAVSIHPSGDAKSDAALAARIERDLAAHEVLCFDSSTHPLGDLGLKIEPIDIEAMMEWISRWNISEGDSA</sequence>
<proteinExistence type="predicted"/>
<evidence type="ECO:0000313" key="1">
    <source>
        <dbReference type="EMBL" id="MBE1875047.1"/>
    </source>
</evidence>
<dbReference type="Proteomes" id="UP000625527">
    <property type="component" value="Unassembled WGS sequence"/>
</dbReference>
<reference evidence="1 2" key="1">
    <citation type="submission" date="2020-10" db="EMBL/GenBank/DDBJ databases">
        <title>Myceligenerans pegani sp. nov., an endophytic actinomycete isolated from Peganum harmala L. in Xinjiang, China.</title>
        <authorList>
            <person name="Xin L."/>
        </authorList>
    </citation>
    <scope>NUCLEOTIDE SEQUENCE [LARGE SCALE GENOMIC DNA]</scope>
    <source>
        <strain evidence="1 2">TRM65318</strain>
    </source>
</reference>
<dbReference type="EMBL" id="JADAQT010000057">
    <property type="protein sequence ID" value="MBE1875047.1"/>
    <property type="molecule type" value="Genomic_DNA"/>
</dbReference>
<organism evidence="1 2">
    <name type="scientific">Myceligenerans pegani</name>
    <dbReference type="NCBI Taxonomy" id="2776917"/>
    <lineage>
        <taxon>Bacteria</taxon>
        <taxon>Bacillati</taxon>
        <taxon>Actinomycetota</taxon>
        <taxon>Actinomycetes</taxon>
        <taxon>Micrococcales</taxon>
        <taxon>Promicromonosporaceae</taxon>
        <taxon>Myceligenerans</taxon>
    </lineage>
</organism>
<comment type="caution">
    <text evidence="1">The sequence shown here is derived from an EMBL/GenBank/DDBJ whole genome shotgun (WGS) entry which is preliminary data.</text>
</comment>
<protein>
    <submittedName>
        <fullName evidence="1">DUF4917 family protein</fullName>
    </submittedName>
</protein>
<keyword evidence="2" id="KW-1185">Reference proteome</keyword>
<evidence type="ECO:0000313" key="2">
    <source>
        <dbReference type="Proteomes" id="UP000625527"/>
    </source>
</evidence>